<dbReference type="EMBL" id="CDOI01000124">
    <property type="protein sequence ID" value="CEN44993.1"/>
    <property type="molecule type" value="Genomic_DNA"/>
</dbReference>
<evidence type="ECO:0000313" key="2">
    <source>
        <dbReference type="EMBL" id="CEN44993.1"/>
    </source>
</evidence>
<dbReference type="RefSeq" id="WP_042343903.1">
    <property type="nucleotide sequence ID" value="NZ_CDOI01000124.1"/>
</dbReference>
<name>A0A0B7I526_9FLAO</name>
<reference evidence="2 3" key="1">
    <citation type="submission" date="2015-01" db="EMBL/GenBank/DDBJ databases">
        <authorList>
            <person name="Xiang T."/>
            <person name="Song Y."/>
            <person name="Huang L."/>
            <person name="Wang B."/>
            <person name="Wu P."/>
        </authorList>
    </citation>
    <scope>NUCLEOTIDE SEQUENCE [LARGE SCALE GENOMIC DNA]</scope>
    <source>
        <strain evidence="2 3">CcD38</strain>
    </source>
</reference>
<protein>
    <submittedName>
        <fullName evidence="2">Uncharacterized protein</fullName>
    </submittedName>
</protein>
<proteinExistence type="predicted"/>
<keyword evidence="1" id="KW-0812">Transmembrane</keyword>
<accession>A0A0B7I526</accession>
<keyword evidence="1" id="KW-0472">Membrane</keyword>
<evidence type="ECO:0000256" key="1">
    <source>
        <dbReference type="SAM" id="Phobius"/>
    </source>
</evidence>
<feature type="transmembrane region" description="Helical" evidence="1">
    <location>
        <begin position="45"/>
        <end position="63"/>
    </location>
</feature>
<dbReference type="Proteomes" id="UP000045051">
    <property type="component" value="Unassembled WGS sequence"/>
</dbReference>
<organism evidence="2 3">
    <name type="scientific">Capnocytophaga canis</name>
    <dbReference type="NCBI Taxonomy" id="1848903"/>
    <lineage>
        <taxon>Bacteria</taxon>
        <taxon>Pseudomonadati</taxon>
        <taxon>Bacteroidota</taxon>
        <taxon>Flavobacteriia</taxon>
        <taxon>Flavobacteriales</taxon>
        <taxon>Flavobacteriaceae</taxon>
        <taxon>Capnocytophaga</taxon>
    </lineage>
</organism>
<evidence type="ECO:0000313" key="3">
    <source>
        <dbReference type="Proteomes" id="UP000045051"/>
    </source>
</evidence>
<dbReference type="AlphaFoldDB" id="A0A0B7I526"/>
<keyword evidence="1" id="KW-1133">Transmembrane helix</keyword>
<gene>
    <name evidence="2" type="ORF">CCAND38_210014</name>
</gene>
<sequence>MENHLKKNIKETFKNRTITPKRDLWSELEQQLDQQQASTMRKTRYYALAGCLTILIAVGLWFMKPFSENQIIENQIVKSGVKLENEIKNQPENLKETFDVISQKAIVIQDSNSSKKTNSSIKNQRDKELDAYIDEVLNDVSADKMIALLNQDVSFESKVDSIYQAMNFQNISAEELLLIASTEINIDQYVESKINVDTMLQESDKETFKDRIKQFFDKVSTEYDKLKYALSND</sequence>
<keyword evidence="3" id="KW-1185">Reference proteome</keyword>